<dbReference type="Pfam" id="PF14317">
    <property type="entry name" value="YcxB"/>
    <property type="match status" value="1"/>
</dbReference>
<reference evidence="3" key="1">
    <citation type="submission" date="2022-10" db="EMBL/GenBank/DDBJ databases">
        <title>Gaoshiqiia sediminis gen. nov., sp. nov., isolated from coastal sediment.</title>
        <authorList>
            <person name="Yu W.X."/>
            <person name="Mu D.S."/>
            <person name="Du J.Z."/>
            <person name="Liang Y.Q."/>
        </authorList>
    </citation>
    <scope>NUCLEOTIDE SEQUENCE</scope>
    <source>
        <strain evidence="3">A06</strain>
    </source>
</reference>
<dbReference type="InterPro" id="IPR025588">
    <property type="entry name" value="YcxB-like_C"/>
</dbReference>
<dbReference type="RefSeq" id="WP_282593163.1">
    <property type="nucleotide sequence ID" value="NZ_JAPAAF010000042.1"/>
</dbReference>
<comment type="caution">
    <text evidence="3">The sequence shown here is derived from an EMBL/GenBank/DDBJ whole genome shotgun (WGS) entry which is preliminary data.</text>
</comment>
<proteinExistence type="predicted"/>
<keyword evidence="1" id="KW-1133">Transmembrane helix</keyword>
<feature type="transmembrane region" description="Helical" evidence="1">
    <location>
        <begin position="23"/>
        <end position="41"/>
    </location>
</feature>
<name>A0AA41YAA9_9BACT</name>
<dbReference type="Proteomes" id="UP001163821">
    <property type="component" value="Unassembled WGS sequence"/>
</dbReference>
<keyword evidence="1" id="KW-0472">Membrane</keyword>
<accession>A0AA41YAA9</accession>
<keyword evidence="1" id="KW-0812">Transmembrane</keyword>
<evidence type="ECO:0000259" key="2">
    <source>
        <dbReference type="Pfam" id="PF14317"/>
    </source>
</evidence>
<keyword evidence="4" id="KW-1185">Reference proteome</keyword>
<dbReference type="AlphaFoldDB" id="A0AA41YAA9"/>
<evidence type="ECO:0000313" key="3">
    <source>
        <dbReference type="EMBL" id="MCW0484571.1"/>
    </source>
</evidence>
<evidence type="ECO:0000313" key="4">
    <source>
        <dbReference type="Proteomes" id="UP001163821"/>
    </source>
</evidence>
<feature type="domain" description="YcxB-like C-terminal" evidence="2">
    <location>
        <begin position="79"/>
        <end position="108"/>
    </location>
</feature>
<dbReference type="EMBL" id="JAPAAF010000042">
    <property type="protein sequence ID" value="MCW0484571.1"/>
    <property type="molecule type" value="Genomic_DNA"/>
</dbReference>
<organism evidence="3 4">
    <name type="scientific">Gaoshiqia sediminis</name>
    <dbReference type="NCBI Taxonomy" id="2986998"/>
    <lineage>
        <taxon>Bacteria</taxon>
        <taxon>Pseudomonadati</taxon>
        <taxon>Bacteroidota</taxon>
        <taxon>Bacteroidia</taxon>
        <taxon>Marinilabiliales</taxon>
        <taxon>Prolixibacteraceae</taxon>
        <taxon>Gaoshiqia</taxon>
    </lineage>
</organism>
<evidence type="ECO:0000256" key="1">
    <source>
        <dbReference type="SAM" id="Phobius"/>
    </source>
</evidence>
<sequence length="126" mass="14910">MWIWILILILALSARDEVSTILLSILLLSQILIVVQFWYFARSKDNKLFLLDRYYEIDGEKLVGILDDGSSSVIMNTLFIKVVQTKHHYLLYISKAQFIYIPVSAFQHKSDREWFNENVVQRIKTR</sequence>
<gene>
    <name evidence="3" type="ORF">N2K84_17665</name>
</gene>
<protein>
    <submittedName>
        <fullName evidence="3">YcxB family protein</fullName>
    </submittedName>
</protein>